<gene>
    <name evidence="1" type="ORF">CEXT_253951</name>
</gene>
<reference evidence="1 2" key="1">
    <citation type="submission" date="2021-06" db="EMBL/GenBank/DDBJ databases">
        <title>Caerostris extrusa draft genome.</title>
        <authorList>
            <person name="Kono N."/>
            <person name="Arakawa K."/>
        </authorList>
    </citation>
    <scope>NUCLEOTIDE SEQUENCE [LARGE SCALE GENOMIC DNA]</scope>
</reference>
<name>A0AAV4XAR9_CAEEX</name>
<organism evidence="1 2">
    <name type="scientific">Caerostris extrusa</name>
    <name type="common">Bark spider</name>
    <name type="synonym">Caerostris bankana</name>
    <dbReference type="NCBI Taxonomy" id="172846"/>
    <lineage>
        <taxon>Eukaryota</taxon>
        <taxon>Metazoa</taxon>
        <taxon>Ecdysozoa</taxon>
        <taxon>Arthropoda</taxon>
        <taxon>Chelicerata</taxon>
        <taxon>Arachnida</taxon>
        <taxon>Araneae</taxon>
        <taxon>Araneomorphae</taxon>
        <taxon>Entelegynae</taxon>
        <taxon>Araneoidea</taxon>
        <taxon>Araneidae</taxon>
        <taxon>Caerostris</taxon>
    </lineage>
</organism>
<evidence type="ECO:0000313" key="1">
    <source>
        <dbReference type="EMBL" id="GIY92262.1"/>
    </source>
</evidence>
<dbReference type="EMBL" id="BPLR01017514">
    <property type="protein sequence ID" value="GIY92262.1"/>
    <property type="molecule type" value="Genomic_DNA"/>
</dbReference>
<dbReference type="Proteomes" id="UP001054945">
    <property type="component" value="Unassembled WGS sequence"/>
</dbReference>
<evidence type="ECO:0000313" key="2">
    <source>
        <dbReference type="Proteomes" id="UP001054945"/>
    </source>
</evidence>
<proteinExistence type="predicted"/>
<protein>
    <submittedName>
        <fullName evidence="1">Uncharacterized protein</fullName>
    </submittedName>
</protein>
<keyword evidence="2" id="KW-1185">Reference proteome</keyword>
<dbReference type="AlphaFoldDB" id="A0AAV4XAR9"/>
<accession>A0AAV4XAR9</accession>
<comment type="caution">
    <text evidence="1">The sequence shown here is derived from an EMBL/GenBank/DDBJ whole genome shotgun (WGS) entry which is preliminary data.</text>
</comment>
<sequence>MCRIKDVVDLSYQRFDVRASLKDRSAKTSVASALKLSSFEQKTWCVIFHVSNVPFGWFKEIRKSKAFLMSSGASLKDRSAEMSLASALELSSFKQKTWCVIFHVFRKSLSDGLRKFGKQRLSDEFRFLMTSLGISGYLSRIDQPNRPSHLFLN</sequence>